<keyword evidence="1" id="KW-0812">Transmembrane</keyword>
<reference evidence="2 3" key="1">
    <citation type="submission" date="2014-09" db="EMBL/GenBank/DDBJ databases">
        <authorList>
            <person name="Hornung B.V."/>
        </authorList>
    </citation>
    <scope>NUCLEOTIDE SEQUENCE [LARGE SCALE GENOMIC DNA]</scope>
    <source>
        <strain evidence="2 3">FRIFI</strain>
    </source>
</reference>
<evidence type="ECO:0000313" key="3">
    <source>
        <dbReference type="Proteomes" id="UP000245695"/>
    </source>
</evidence>
<name>A0A2P2BT06_9FIRM</name>
<sequence length="121" mass="13981">MIYLKIDKCKDLLLYGVRMLKSILRKIESIFKVLVLSSIISFVITFGLILLNAIMGVFIGLEYYFMLFTGLTLCLTVMLVVVDYNRIFKNKKHIQKTKVSKSKNIKRGNTKEVVKAKRKIS</sequence>
<evidence type="ECO:0000256" key="1">
    <source>
        <dbReference type="SAM" id="Phobius"/>
    </source>
</evidence>
<gene>
    <name evidence="2" type="ORF">FRIFI_1941</name>
</gene>
<evidence type="ECO:0000313" key="2">
    <source>
        <dbReference type="EMBL" id="CEI73470.1"/>
    </source>
</evidence>
<dbReference type="AlphaFoldDB" id="A0A2P2BT06"/>
<keyword evidence="3" id="KW-1185">Reference proteome</keyword>
<dbReference type="Proteomes" id="UP000245695">
    <property type="component" value="Chromosome 1"/>
</dbReference>
<feature type="transmembrane region" description="Helical" evidence="1">
    <location>
        <begin position="63"/>
        <end position="82"/>
    </location>
</feature>
<proteinExistence type="predicted"/>
<organism evidence="2 3">
    <name type="scientific">Romboutsia hominis</name>
    <dbReference type="NCBI Taxonomy" id="1507512"/>
    <lineage>
        <taxon>Bacteria</taxon>
        <taxon>Bacillati</taxon>
        <taxon>Bacillota</taxon>
        <taxon>Clostridia</taxon>
        <taxon>Peptostreptococcales</taxon>
        <taxon>Peptostreptococcaceae</taxon>
        <taxon>Romboutsia</taxon>
    </lineage>
</organism>
<protein>
    <submittedName>
        <fullName evidence="2">Uncharacterized protein</fullName>
    </submittedName>
</protein>
<keyword evidence="1" id="KW-0472">Membrane</keyword>
<accession>A0A2P2BT06</accession>
<dbReference type="EMBL" id="LN650648">
    <property type="protein sequence ID" value="CEI73470.1"/>
    <property type="molecule type" value="Genomic_DNA"/>
</dbReference>
<dbReference type="KEGG" id="rhom:FRIFI_1941"/>
<feature type="transmembrane region" description="Helical" evidence="1">
    <location>
        <begin position="29"/>
        <end position="51"/>
    </location>
</feature>
<keyword evidence="1" id="KW-1133">Transmembrane helix</keyword>